<dbReference type="RefSeq" id="WP_181865951.1">
    <property type="nucleotide sequence ID" value="NZ_JACEQY010000028.1"/>
</dbReference>
<keyword evidence="7" id="KW-1133">Transmembrane helix</keyword>
<dbReference type="Gene3D" id="3.30.2010.10">
    <property type="entry name" value="Metalloproteases ('zincins'), catalytic domain"/>
    <property type="match status" value="1"/>
</dbReference>
<evidence type="ECO:0000259" key="8">
    <source>
        <dbReference type="Pfam" id="PF01435"/>
    </source>
</evidence>
<accession>A0A7W2HHQ6</accession>
<proteinExistence type="inferred from homology"/>
<keyword evidence="7" id="KW-0812">Transmembrane</keyword>
<protein>
    <submittedName>
        <fullName evidence="9">M56 family metallopeptidase</fullName>
    </submittedName>
</protein>
<evidence type="ECO:0000256" key="7">
    <source>
        <dbReference type="SAM" id="Phobius"/>
    </source>
</evidence>
<reference evidence="9 10" key="1">
    <citation type="submission" date="2020-07" db="EMBL/GenBank/DDBJ databases">
        <title>Streptomyces isolated from Indian soil.</title>
        <authorList>
            <person name="Mandal S."/>
            <person name="Maiti P.K."/>
        </authorList>
    </citation>
    <scope>NUCLEOTIDE SEQUENCE [LARGE SCALE GENOMIC DNA]</scope>
    <source>
        <strain evidence="9 10">PSKA54</strain>
    </source>
</reference>
<dbReference type="InterPro" id="IPR001915">
    <property type="entry name" value="Peptidase_M48"/>
</dbReference>
<comment type="similarity">
    <text evidence="6">Belongs to the peptidase M48 family.</text>
</comment>
<keyword evidence="4 6" id="KW-0862">Zinc</keyword>
<dbReference type="PANTHER" id="PTHR34978:SF3">
    <property type="entry name" value="SLR0241 PROTEIN"/>
    <property type="match status" value="1"/>
</dbReference>
<dbReference type="EMBL" id="JACEQY010000028">
    <property type="protein sequence ID" value="MBA4864298.1"/>
    <property type="molecule type" value="Genomic_DNA"/>
</dbReference>
<feature type="transmembrane region" description="Helical" evidence="7">
    <location>
        <begin position="34"/>
        <end position="59"/>
    </location>
</feature>
<dbReference type="PANTHER" id="PTHR34978">
    <property type="entry name" value="POSSIBLE SENSOR-TRANSDUCER PROTEIN BLAR"/>
    <property type="match status" value="1"/>
</dbReference>
<name>A0A7W2HHQ6_9ACTN</name>
<keyword evidence="5 6" id="KW-0482">Metalloprotease</keyword>
<dbReference type="GO" id="GO:0006508">
    <property type="term" value="P:proteolysis"/>
    <property type="evidence" value="ECO:0007669"/>
    <property type="project" value="UniProtKB-KW"/>
</dbReference>
<comment type="caution">
    <text evidence="9">The sequence shown here is derived from an EMBL/GenBank/DDBJ whole genome shotgun (WGS) entry which is preliminary data.</text>
</comment>
<dbReference type="CDD" id="cd07326">
    <property type="entry name" value="M56_BlaR1_MecR1_like"/>
    <property type="match status" value="1"/>
</dbReference>
<evidence type="ECO:0000256" key="4">
    <source>
        <dbReference type="ARBA" id="ARBA00022833"/>
    </source>
</evidence>
<evidence type="ECO:0000256" key="1">
    <source>
        <dbReference type="ARBA" id="ARBA00022670"/>
    </source>
</evidence>
<dbReference type="InterPro" id="IPR052173">
    <property type="entry name" value="Beta-lactam_resp_regulator"/>
</dbReference>
<evidence type="ECO:0000256" key="3">
    <source>
        <dbReference type="ARBA" id="ARBA00022801"/>
    </source>
</evidence>
<feature type="transmembrane region" description="Helical" evidence="7">
    <location>
        <begin position="86"/>
        <end position="107"/>
    </location>
</feature>
<keyword evidence="3 6" id="KW-0378">Hydrolase</keyword>
<evidence type="ECO:0000313" key="9">
    <source>
        <dbReference type="EMBL" id="MBA4864298.1"/>
    </source>
</evidence>
<evidence type="ECO:0000256" key="2">
    <source>
        <dbReference type="ARBA" id="ARBA00022723"/>
    </source>
</evidence>
<dbReference type="AlphaFoldDB" id="A0A7W2HHQ6"/>
<evidence type="ECO:0000313" key="10">
    <source>
        <dbReference type="Proteomes" id="UP000586976"/>
    </source>
</evidence>
<keyword evidence="10" id="KW-1185">Reference proteome</keyword>
<keyword evidence="1 6" id="KW-0645">Protease</keyword>
<dbReference type="Proteomes" id="UP000586976">
    <property type="component" value="Unassembled WGS sequence"/>
</dbReference>
<dbReference type="GO" id="GO:0046872">
    <property type="term" value="F:metal ion binding"/>
    <property type="evidence" value="ECO:0007669"/>
    <property type="project" value="UniProtKB-KW"/>
</dbReference>
<dbReference type="Pfam" id="PF01435">
    <property type="entry name" value="Peptidase_M48"/>
    <property type="match status" value="1"/>
</dbReference>
<feature type="transmembrane region" description="Helical" evidence="7">
    <location>
        <begin position="279"/>
        <end position="301"/>
    </location>
</feature>
<dbReference type="GO" id="GO:0004222">
    <property type="term" value="F:metalloendopeptidase activity"/>
    <property type="evidence" value="ECO:0007669"/>
    <property type="project" value="InterPro"/>
</dbReference>
<feature type="transmembrane region" description="Helical" evidence="7">
    <location>
        <begin position="6"/>
        <end position="22"/>
    </location>
</feature>
<sequence length="303" mass="32567">MSHLLHFAAVMACCLAAVRPLARARWVRHMPRTALMLWQTIGVTFELSILGLLGTMVFAPDNQGLVPGLAQILSDPEAVSVRMSGLVFAGLTGLFVVVRLTAAALSIRHTRLTRRRHRHLLDLVTGTDASLPGVDILDHPAAAAYCLPGTDERIVITTGALQLLDHTQLTTVLAHERAHLRQRHDLVVLPLESWRRLLPKNPLLEEAIGAVHLLLEMSADDACRRRFPGTDLAAALARFSGSPHTLATPAGGLGVADTAVAARAERLLTPTRPGVRARLSALVLATLAVILLATPLSLFVLPV</sequence>
<feature type="domain" description="Peptidase M48" evidence="8">
    <location>
        <begin position="113"/>
        <end position="187"/>
    </location>
</feature>
<comment type="cofactor">
    <cofactor evidence="6">
        <name>Zn(2+)</name>
        <dbReference type="ChEBI" id="CHEBI:29105"/>
    </cofactor>
    <text evidence="6">Binds 1 zinc ion per subunit.</text>
</comment>
<gene>
    <name evidence="9" type="ORF">H1V43_23665</name>
</gene>
<evidence type="ECO:0000256" key="6">
    <source>
        <dbReference type="RuleBase" id="RU003983"/>
    </source>
</evidence>
<keyword evidence="2" id="KW-0479">Metal-binding</keyword>
<organism evidence="9 10">
    <name type="scientific">Streptomyces himalayensis subsp. aureolus</name>
    <dbReference type="NCBI Taxonomy" id="2758039"/>
    <lineage>
        <taxon>Bacteria</taxon>
        <taxon>Bacillati</taxon>
        <taxon>Actinomycetota</taxon>
        <taxon>Actinomycetes</taxon>
        <taxon>Kitasatosporales</taxon>
        <taxon>Streptomycetaceae</taxon>
        <taxon>Streptomyces</taxon>
        <taxon>Streptomyces himalayensis</taxon>
    </lineage>
</organism>
<evidence type="ECO:0000256" key="5">
    <source>
        <dbReference type="ARBA" id="ARBA00023049"/>
    </source>
</evidence>
<keyword evidence="7" id="KW-0472">Membrane</keyword>